<keyword evidence="6 8" id="KW-0067">ATP-binding</keyword>
<feature type="active site" description="Proton acceptor" evidence="8">
    <location>
        <position position="315"/>
    </location>
</feature>
<keyword evidence="3 8" id="KW-0548">Nucleotidyltransferase</keyword>
<dbReference type="Proteomes" id="UP000063991">
    <property type="component" value="Chromosome"/>
</dbReference>
<dbReference type="PANTHER" id="PTHR32057">
    <property type="entry name" value="PROTEIN ADENYLYLTRANSFERASE SELO, MITOCHONDRIAL"/>
    <property type="match status" value="1"/>
</dbReference>
<dbReference type="EC" id="2.7.7.108" evidence="8"/>
<comment type="catalytic activity">
    <reaction evidence="8">
        <text>L-tyrosyl-[protein] + ATP = O-(5'-adenylyl)-L-tyrosyl-[protein] + diphosphate</text>
        <dbReference type="Rhea" id="RHEA:54288"/>
        <dbReference type="Rhea" id="RHEA-COMP:10136"/>
        <dbReference type="Rhea" id="RHEA-COMP:13846"/>
        <dbReference type="ChEBI" id="CHEBI:30616"/>
        <dbReference type="ChEBI" id="CHEBI:33019"/>
        <dbReference type="ChEBI" id="CHEBI:46858"/>
        <dbReference type="ChEBI" id="CHEBI:83624"/>
        <dbReference type="EC" id="2.7.7.108"/>
    </reaction>
</comment>
<protein>
    <recommendedName>
        <fullName evidence="8">Protein nucleotidyltransferase YdiU</fullName>
        <ecNumber evidence="8">2.7.7.-</ecNumber>
    </recommendedName>
    <alternativeName>
        <fullName evidence="8">Protein adenylyltransferase YdiU</fullName>
        <ecNumber evidence="8">2.7.7.108</ecNumber>
    </alternativeName>
    <alternativeName>
        <fullName evidence="8">Protein uridylyltransferase YdiU</fullName>
        <ecNumber evidence="8">2.7.7.-</ecNumber>
    </alternativeName>
</protein>
<proteinExistence type="inferred from homology"/>
<evidence type="ECO:0000256" key="1">
    <source>
        <dbReference type="ARBA" id="ARBA00009747"/>
    </source>
</evidence>
<evidence type="ECO:0000313" key="9">
    <source>
        <dbReference type="EMBL" id="AMJ99226.1"/>
    </source>
</evidence>
<dbReference type="AlphaFoldDB" id="A0A126Q1P1"/>
<reference evidence="9 10" key="1">
    <citation type="submission" date="2015-12" db="EMBL/GenBank/DDBJ databases">
        <authorList>
            <person name="Shamseldin A."/>
            <person name="Moawad H."/>
            <person name="Abd El-Rahim W.M."/>
            <person name="Sadowsky M.J."/>
        </authorList>
    </citation>
    <scope>NUCLEOTIDE SEQUENCE [LARGE SCALE GENOMIC DNA]</scope>
    <source>
        <strain evidence="9 10">D7</strain>
    </source>
</reference>
<feature type="binding site" evidence="8">
    <location>
        <position position="150"/>
    </location>
    <ligand>
        <name>ATP</name>
        <dbReference type="ChEBI" id="CHEBI:30616"/>
    </ligand>
</feature>
<evidence type="ECO:0000256" key="3">
    <source>
        <dbReference type="ARBA" id="ARBA00022695"/>
    </source>
</evidence>
<gene>
    <name evidence="8" type="primary">ydiU</name>
    <name evidence="8" type="synonym">selO</name>
    <name evidence="9" type="ORF">AVL55_14305</name>
</gene>
<evidence type="ECO:0000313" key="10">
    <source>
        <dbReference type="Proteomes" id="UP000063991"/>
    </source>
</evidence>
<evidence type="ECO:0000256" key="7">
    <source>
        <dbReference type="ARBA" id="ARBA00022842"/>
    </source>
</evidence>
<dbReference type="RefSeq" id="WP_061095582.1">
    <property type="nucleotide sequence ID" value="NZ_CP014323.1"/>
</dbReference>
<dbReference type="GO" id="GO:0000287">
    <property type="term" value="F:magnesium ion binding"/>
    <property type="evidence" value="ECO:0007669"/>
    <property type="project" value="UniProtKB-UniRule"/>
</dbReference>
<dbReference type="Pfam" id="PF02696">
    <property type="entry name" value="SelO"/>
    <property type="match status" value="1"/>
</dbReference>
<sequence>MTEHIKTLDEFAKHVDYSLLNTLTPDPQSTCDGDDHDPRQVFSGHYVPVTPTPLTAPTYVAHSETLFAELGLDDSLATSKDFTQLFSGDMSDVPAPMKPFGWATGYALSIYGTEYTQQCPFRTGNGYGDGRAISIVEAVLNGKRWEMQLKGAGRTPYCRGADGRAVLRSSVREFLVQEHMHALGIPTSRSLSLFMSESDTVDRPWYREGSHSYEPEVMVENITAISTRVAPSFLRVGQIELFARRARCNEHSEALNELEAIVKHLIEREYSSEIDTTTPFEEQVVTLAALFRDRLTRLVSGWVRVGYCQGNFNSDNCAAGGFTLDYGPFGFCEFFEADYQPWTGGGRHFSFLNQPIAAQKNFDMFCRSLIPLLEGNSEQLSKLNEINDGFSGVMERAMESMWATKLGIASYNHDLLIKLLQLMLRTGVDYNLFFRELSSVPEDMASLTKSFYYPPKAEVMTEWEAWLQTWRERIEKDAEAKGDVANIIAATAENMRKANPKFTWREWLIVPAYKAAEKGDFTPIHELQKILTAPYDEQSKEVENKYYQLRPLEFFSAGGVAHYSCSS</sequence>
<keyword evidence="8" id="KW-0464">Manganese</keyword>
<keyword evidence="7 8" id="KW-0460">Magnesium</keyword>
<keyword evidence="4 8" id="KW-0479">Metal-binding</keyword>
<feature type="binding site" evidence="8">
    <location>
        <position position="228"/>
    </location>
    <ligand>
        <name>ATP</name>
        <dbReference type="ChEBI" id="CHEBI:30616"/>
    </ligand>
</feature>
<dbReference type="InterPro" id="IPR003846">
    <property type="entry name" value="SelO"/>
</dbReference>
<comment type="catalytic activity">
    <reaction evidence="8">
        <text>L-seryl-[protein] + UTP = O-(5'-uridylyl)-L-seryl-[protein] + diphosphate</text>
        <dbReference type="Rhea" id="RHEA:64604"/>
        <dbReference type="Rhea" id="RHEA-COMP:9863"/>
        <dbReference type="Rhea" id="RHEA-COMP:16635"/>
        <dbReference type="ChEBI" id="CHEBI:29999"/>
        <dbReference type="ChEBI" id="CHEBI:33019"/>
        <dbReference type="ChEBI" id="CHEBI:46398"/>
        <dbReference type="ChEBI" id="CHEBI:156051"/>
    </reaction>
</comment>
<comment type="function">
    <text evidence="8">Nucleotidyltransferase involved in the post-translational modification of proteins. It can catalyze the addition of adenosine monophosphate (AMP) or uridine monophosphate (UMP) to a protein, resulting in modifications known as AMPylation and UMPylation.</text>
</comment>
<evidence type="ECO:0000256" key="2">
    <source>
        <dbReference type="ARBA" id="ARBA00022679"/>
    </source>
</evidence>
<feature type="binding site" evidence="8">
    <location>
        <position position="163"/>
    </location>
    <ligand>
        <name>ATP</name>
        <dbReference type="ChEBI" id="CHEBI:30616"/>
    </ligand>
</feature>
<feature type="binding site" evidence="8">
    <location>
        <position position="162"/>
    </location>
    <ligand>
        <name>ATP</name>
        <dbReference type="ChEBI" id="CHEBI:30616"/>
    </ligand>
</feature>
<evidence type="ECO:0000256" key="5">
    <source>
        <dbReference type="ARBA" id="ARBA00022741"/>
    </source>
</evidence>
<comment type="catalytic activity">
    <reaction evidence="8">
        <text>L-histidyl-[protein] + UTP = N(tele)-(5'-uridylyl)-L-histidyl-[protein] + diphosphate</text>
        <dbReference type="Rhea" id="RHEA:83891"/>
        <dbReference type="Rhea" id="RHEA-COMP:9745"/>
        <dbReference type="Rhea" id="RHEA-COMP:20239"/>
        <dbReference type="ChEBI" id="CHEBI:29979"/>
        <dbReference type="ChEBI" id="CHEBI:33019"/>
        <dbReference type="ChEBI" id="CHEBI:46398"/>
        <dbReference type="ChEBI" id="CHEBI:233474"/>
    </reaction>
</comment>
<comment type="catalytic activity">
    <reaction evidence="8">
        <text>L-seryl-[protein] + ATP = 3-O-(5'-adenylyl)-L-seryl-[protein] + diphosphate</text>
        <dbReference type="Rhea" id="RHEA:58120"/>
        <dbReference type="Rhea" id="RHEA-COMP:9863"/>
        <dbReference type="Rhea" id="RHEA-COMP:15073"/>
        <dbReference type="ChEBI" id="CHEBI:29999"/>
        <dbReference type="ChEBI" id="CHEBI:30616"/>
        <dbReference type="ChEBI" id="CHEBI:33019"/>
        <dbReference type="ChEBI" id="CHEBI:142516"/>
        <dbReference type="EC" id="2.7.7.108"/>
    </reaction>
</comment>
<feature type="binding site" evidence="8">
    <location>
        <position position="325"/>
    </location>
    <ligand>
        <name>ATP</name>
        <dbReference type="ChEBI" id="CHEBI:30616"/>
    </ligand>
</feature>
<dbReference type="OrthoDB" id="9776281at2"/>
<feature type="binding site" evidence="8">
    <location>
        <position position="128"/>
    </location>
    <ligand>
        <name>ATP</name>
        <dbReference type="ChEBI" id="CHEBI:30616"/>
    </ligand>
</feature>
<dbReference type="PANTHER" id="PTHR32057:SF14">
    <property type="entry name" value="PROTEIN ADENYLYLTRANSFERASE SELO, MITOCHONDRIAL"/>
    <property type="match status" value="1"/>
</dbReference>
<dbReference type="GO" id="GO:0070733">
    <property type="term" value="F:AMPylase activity"/>
    <property type="evidence" value="ECO:0007669"/>
    <property type="project" value="UniProtKB-EC"/>
</dbReference>
<dbReference type="EC" id="2.7.7.-" evidence="8"/>
<keyword evidence="5 8" id="KW-0547">Nucleotide-binding</keyword>
<accession>A0A126Q1P1</accession>
<evidence type="ECO:0000256" key="6">
    <source>
        <dbReference type="ARBA" id="ARBA00022840"/>
    </source>
</evidence>
<evidence type="ECO:0000256" key="8">
    <source>
        <dbReference type="HAMAP-Rule" id="MF_00692"/>
    </source>
</evidence>
<feature type="binding site" evidence="8">
    <location>
        <position position="316"/>
    </location>
    <ligand>
        <name>Mg(2+)</name>
        <dbReference type="ChEBI" id="CHEBI:18420"/>
    </ligand>
</feature>
<organism evidence="9 10">
    <name type="scientific">Alteromonas macleodii</name>
    <name type="common">Pseudoalteromonas macleodii</name>
    <dbReference type="NCBI Taxonomy" id="28108"/>
    <lineage>
        <taxon>Bacteria</taxon>
        <taxon>Pseudomonadati</taxon>
        <taxon>Pseudomonadota</taxon>
        <taxon>Gammaproteobacteria</taxon>
        <taxon>Alteromonadales</taxon>
        <taxon>Alteromonadaceae</taxon>
        <taxon>Alteromonas/Salinimonas group</taxon>
        <taxon>Alteromonas</taxon>
    </lineage>
</organism>
<comment type="cofactor">
    <cofactor evidence="8">
        <name>Mg(2+)</name>
        <dbReference type="ChEBI" id="CHEBI:18420"/>
    </cofactor>
    <cofactor evidence="8">
        <name>Mn(2+)</name>
        <dbReference type="ChEBI" id="CHEBI:29035"/>
    </cofactor>
</comment>
<dbReference type="GO" id="GO:0005524">
    <property type="term" value="F:ATP binding"/>
    <property type="evidence" value="ECO:0007669"/>
    <property type="project" value="UniProtKB-UniRule"/>
</dbReference>
<dbReference type="HAMAP" id="MF_00692">
    <property type="entry name" value="SelO"/>
    <property type="match status" value="1"/>
</dbReference>
<comment type="catalytic activity">
    <reaction evidence="8">
        <text>L-tyrosyl-[protein] + UTP = O-(5'-uridylyl)-L-tyrosyl-[protein] + diphosphate</text>
        <dbReference type="Rhea" id="RHEA:83887"/>
        <dbReference type="Rhea" id="RHEA-COMP:10136"/>
        <dbReference type="Rhea" id="RHEA-COMP:20238"/>
        <dbReference type="ChEBI" id="CHEBI:33019"/>
        <dbReference type="ChEBI" id="CHEBI:46398"/>
        <dbReference type="ChEBI" id="CHEBI:46858"/>
        <dbReference type="ChEBI" id="CHEBI:90602"/>
    </reaction>
</comment>
<feature type="binding site" evidence="8">
    <location>
        <position position="130"/>
    </location>
    <ligand>
        <name>ATP</name>
        <dbReference type="ChEBI" id="CHEBI:30616"/>
    </ligand>
</feature>
<dbReference type="GO" id="GO:0030145">
    <property type="term" value="F:manganese ion binding"/>
    <property type="evidence" value="ECO:0007669"/>
    <property type="project" value="UniProtKB-UniRule"/>
</dbReference>
<dbReference type="EMBL" id="CP014323">
    <property type="protein sequence ID" value="AMJ99226.1"/>
    <property type="molecule type" value="Genomic_DNA"/>
</dbReference>
<keyword evidence="2 8" id="KW-0808">Transferase</keyword>
<comment type="similarity">
    <text evidence="1 8">Belongs to the SELO family.</text>
</comment>
<feature type="binding site" evidence="8">
    <location>
        <position position="325"/>
    </location>
    <ligand>
        <name>Mg(2+)</name>
        <dbReference type="ChEBI" id="CHEBI:18420"/>
    </ligand>
</feature>
<feature type="binding site" evidence="8">
    <location>
        <position position="235"/>
    </location>
    <ligand>
        <name>ATP</name>
        <dbReference type="ChEBI" id="CHEBI:30616"/>
    </ligand>
</feature>
<feature type="binding site" evidence="8">
    <location>
        <position position="131"/>
    </location>
    <ligand>
        <name>ATP</name>
        <dbReference type="ChEBI" id="CHEBI:30616"/>
    </ligand>
</feature>
<comment type="catalytic activity">
    <reaction evidence="8">
        <text>L-threonyl-[protein] + ATP = 3-O-(5'-adenylyl)-L-threonyl-[protein] + diphosphate</text>
        <dbReference type="Rhea" id="RHEA:54292"/>
        <dbReference type="Rhea" id="RHEA-COMP:11060"/>
        <dbReference type="Rhea" id="RHEA-COMP:13847"/>
        <dbReference type="ChEBI" id="CHEBI:30013"/>
        <dbReference type="ChEBI" id="CHEBI:30616"/>
        <dbReference type="ChEBI" id="CHEBI:33019"/>
        <dbReference type="ChEBI" id="CHEBI:138113"/>
        <dbReference type="EC" id="2.7.7.108"/>
    </reaction>
</comment>
<evidence type="ECO:0000256" key="4">
    <source>
        <dbReference type="ARBA" id="ARBA00022723"/>
    </source>
</evidence>
<name>A0A126Q1P1_ALTMA</name>